<proteinExistence type="predicted"/>
<evidence type="ECO:0000259" key="2">
    <source>
        <dbReference type="Pfam" id="PF18962"/>
    </source>
</evidence>
<dbReference type="eggNOG" id="COG3291">
    <property type="taxonomic scope" value="Bacteria"/>
</dbReference>
<organism evidence="3 4">
    <name type="scientific">Haliscomenobacter hydrossis (strain ATCC 27775 / DSM 1100 / LMG 10767 / O)</name>
    <dbReference type="NCBI Taxonomy" id="760192"/>
    <lineage>
        <taxon>Bacteria</taxon>
        <taxon>Pseudomonadati</taxon>
        <taxon>Bacteroidota</taxon>
        <taxon>Saprospiria</taxon>
        <taxon>Saprospirales</taxon>
        <taxon>Haliscomenobacteraceae</taxon>
        <taxon>Haliscomenobacter</taxon>
    </lineage>
</organism>
<dbReference type="STRING" id="760192.Halhy_5694"/>
<name>F4KVU2_HALH1</name>
<protein>
    <recommendedName>
        <fullName evidence="2">Secretion system C-terminal sorting domain-containing protein</fullName>
    </recommendedName>
</protein>
<keyword evidence="1" id="KW-0732">Signal</keyword>
<dbReference type="Pfam" id="PF18962">
    <property type="entry name" value="Por_Secre_tail"/>
    <property type="match status" value="1"/>
</dbReference>
<evidence type="ECO:0000256" key="1">
    <source>
        <dbReference type="SAM" id="SignalP"/>
    </source>
</evidence>
<sequence>MKRFFTFFTLILLTLTSIAAQTVVNITDASITAGQKVTWTKNNVYLCDGLVFVEEGAELTIEAGTVVKFTPRADLGNPSALVIARGAKIYANGTAQEPIIFTAQADDVNNPADLGPTDNALWGGLVILGKGVTQKNGNANVSVEGISTSEPRGLYGGNDNNDDSGVLRYASIRHGGRQIASGSELNGLTLGGVGSKTVLEYIEVYANSDDGVEFFGGAPNLKHAIVAFAEDDSFDWDEVYLGKGQFWFSIQRPDIADNGGEFDGTTPDDATPYSNPTLYNWTHIGSGVGAAAGNANGWLLRAGTAGTIANSIVVGQKTKVLEVQDKNNPTNDAHQKLVKGELKLLNNVFFGNGTSALDASATGIIRITSGNPTQDDPTGSVLIKHLGDNKNVIQDPGVLSISRMADGKLDPRVTRSAAAYTTDLATAPNDGFFEQVEFKGAFGANGADNWAAGWSTLAKNGHFGAEPVAQTINIVDSSLVAGRTYNWTKNNTYVLDGLVFLEEGGVLNIEAGTVVKFTPRADINNPSALVITRGAKIYADGRADAPIIFTAQADDVNNPSDLGPTDNALWGGLVVLGKGVTQKNGNAQASVEGISTSEPRGFYGGTDNADDSGVLRYISIRHGGRQIASGSELNGLTLGAIGSKTVMDYIEVYANSDDGIEFFGGAPNLKHAIVAFAEDDSYDWDEVYTGKGQFWFSIQRPDIADNGGEFDGTTPDDATPYSNPTLYNWTHIGSGVGAAAGNANAWLLRAGTAGTIANSIVVGQKTKVLEVQDKNTPTNDAHQKLVKGELKLLNNLFFGNGTTALDASATGIIRITSGNPTQDDPTGSVLIKHLGDNKNFIQDPGVRSISRTANGQLDPRVSRSGAAYSTELATVPTDGFFEQVGFKGAFGANAEDNWMAGWSTLARNGHLGNAVSDTLFIVDSSLVAGKTYNWTKNNTYILDGLVYLEEGGVLNIEAGTVVKFTPRADINNPSALIITRGAKIYADGRADAPIIFTAQADDVNNPSDLGPSDNALWGGLVILGKGITQKNGNAQASVEGISTAEPRGLYGGTDNTDDSGVLRYISIRHGGRQIASGSELNGLTLGAIGSKTIMEYIEVYANSDDGIEFFGGAPNLKYAVVAFAEDDSYDWDEVYVGKGQFWFSIQRPDIADNGGEFDGSTPDDVVLYSNPTLYNWTHIGSGIGAAAGNANGWLLRAGTAGTIANSIVVGQKTKVLEVQDKNTPTNDAHQKLVKGELKLLNNLFFGNGTNTLDASSTGIIRITSGNPTQDDPTGSVLIKHLNDNKNFVQNPVLSSISRSADGLLDPRPALAGAAYTTDLAALPANDPFFTAVNFKGAFANDVRQNWLAGWSTLDRNGHLGFVTTSTEDFATSVLDRFKIYPNPTQDQFTLESNFDEKVRIDIFSIEGRLAKTTQVNTTGVVRTEMSGLIRGVYLVKFTTESGKFAAKKLIVE</sequence>
<dbReference type="KEGG" id="hhy:Halhy_5694"/>
<reference evidence="3 4" key="1">
    <citation type="journal article" date="2011" name="Stand. Genomic Sci.">
        <title>Complete genome sequence of Haliscomenobacter hydrossis type strain (O).</title>
        <authorList>
            <consortium name="US DOE Joint Genome Institute (JGI-PGF)"/>
            <person name="Daligault H."/>
            <person name="Lapidus A."/>
            <person name="Zeytun A."/>
            <person name="Nolan M."/>
            <person name="Lucas S."/>
            <person name="Del Rio T.G."/>
            <person name="Tice H."/>
            <person name="Cheng J.F."/>
            <person name="Tapia R."/>
            <person name="Han C."/>
            <person name="Goodwin L."/>
            <person name="Pitluck S."/>
            <person name="Liolios K."/>
            <person name="Pagani I."/>
            <person name="Ivanova N."/>
            <person name="Huntemann M."/>
            <person name="Mavromatis K."/>
            <person name="Mikhailova N."/>
            <person name="Pati A."/>
            <person name="Chen A."/>
            <person name="Palaniappan K."/>
            <person name="Land M."/>
            <person name="Hauser L."/>
            <person name="Brambilla E.M."/>
            <person name="Rohde M."/>
            <person name="Verbarg S."/>
            <person name="Goker M."/>
            <person name="Bristow J."/>
            <person name="Eisen J.A."/>
            <person name="Markowitz V."/>
            <person name="Hugenholtz P."/>
            <person name="Kyrpides N.C."/>
            <person name="Klenk H.P."/>
            <person name="Woyke T."/>
        </authorList>
    </citation>
    <scope>NUCLEOTIDE SEQUENCE [LARGE SCALE GENOMIC DNA]</scope>
    <source>
        <strain evidence="4">ATCC 27775 / DSM 1100 / LMG 10767 / O</strain>
    </source>
</reference>
<dbReference type="EMBL" id="CP002691">
    <property type="protein sequence ID" value="AEE53517.1"/>
    <property type="molecule type" value="Genomic_DNA"/>
</dbReference>
<accession>F4KVU2</accession>
<evidence type="ECO:0000313" key="3">
    <source>
        <dbReference type="EMBL" id="AEE53517.1"/>
    </source>
</evidence>
<dbReference type="PANTHER" id="PTHR41339:SF1">
    <property type="entry name" value="SECRETED PROTEIN"/>
    <property type="match status" value="1"/>
</dbReference>
<dbReference type="RefSeq" id="WP_013768046.1">
    <property type="nucleotide sequence ID" value="NC_015510.1"/>
</dbReference>
<evidence type="ECO:0000313" key="4">
    <source>
        <dbReference type="Proteomes" id="UP000008461"/>
    </source>
</evidence>
<dbReference type="NCBIfam" id="TIGR04183">
    <property type="entry name" value="Por_Secre_tail"/>
    <property type="match status" value="1"/>
</dbReference>
<feature type="domain" description="Secretion system C-terminal sorting" evidence="2">
    <location>
        <begin position="1379"/>
        <end position="1451"/>
    </location>
</feature>
<reference key="2">
    <citation type="submission" date="2011-04" db="EMBL/GenBank/DDBJ databases">
        <title>Complete sequence of chromosome of Haliscomenobacter hydrossis DSM 1100.</title>
        <authorList>
            <consortium name="US DOE Joint Genome Institute (JGI-PGF)"/>
            <person name="Lucas S."/>
            <person name="Han J."/>
            <person name="Lapidus A."/>
            <person name="Bruce D."/>
            <person name="Goodwin L."/>
            <person name="Pitluck S."/>
            <person name="Peters L."/>
            <person name="Kyrpides N."/>
            <person name="Mavromatis K."/>
            <person name="Ivanova N."/>
            <person name="Ovchinnikova G."/>
            <person name="Pagani I."/>
            <person name="Daligault H."/>
            <person name="Detter J.C."/>
            <person name="Han C."/>
            <person name="Land M."/>
            <person name="Hauser L."/>
            <person name="Markowitz V."/>
            <person name="Cheng J.-F."/>
            <person name="Hugenholtz P."/>
            <person name="Woyke T."/>
            <person name="Wu D."/>
            <person name="Verbarg S."/>
            <person name="Frueling A."/>
            <person name="Brambilla E."/>
            <person name="Klenk H.-P."/>
            <person name="Eisen J.A."/>
        </authorList>
    </citation>
    <scope>NUCLEOTIDE SEQUENCE</scope>
    <source>
        <strain>DSM 1100</strain>
    </source>
</reference>
<dbReference type="PANTHER" id="PTHR41339">
    <property type="entry name" value="LIPL48"/>
    <property type="match status" value="1"/>
</dbReference>
<feature type="chain" id="PRO_5003310306" description="Secretion system C-terminal sorting domain-containing protein" evidence="1">
    <location>
        <begin position="20"/>
        <end position="1452"/>
    </location>
</feature>
<feature type="signal peptide" evidence="1">
    <location>
        <begin position="1"/>
        <end position="19"/>
    </location>
</feature>
<dbReference type="InterPro" id="IPR026444">
    <property type="entry name" value="Secre_tail"/>
</dbReference>
<dbReference type="OrthoDB" id="1521716at2"/>
<dbReference type="Proteomes" id="UP000008461">
    <property type="component" value="Chromosome"/>
</dbReference>
<gene>
    <name evidence="3" type="ordered locus">Halhy_5694</name>
</gene>
<keyword evidence="4" id="KW-1185">Reference proteome</keyword>
<dbReference type="HOGENOM" id="CLU_005659_0_0_10"/>